<dbReference type="AlphaFoldDB" id="A0AAE0CHF5"/>
<dbReference type="InterPro" id="IPR042885">
    <property type="entry name" value="HIPP47/16"/>
</dbReference>
<dbReference type="InterPro" id="IPR006121">
    <property type="entry name" value="HMA_dom"/>
</dbReference>
<feature type="region of interest" description="Disordered" evidence="1">
    <location>
        <begin position="24"/>
        <end position="53"/>
    </location>
</feature>
<accession>A0AAE0CHF5</accession>
<gene>
    <name evidence="3" type="ORF">Ddye_011663</name>
</gene>
<name>A0AAE0CHF5_9ROSI</name>
<dbReference type="Gene3D" id="3.30.70.100">
    <property type="match status" value="1"/>
</dbReference>
<keyword evidence="4" id="KW-1185">Reference proteome</keyword>
<evidence type="ECO:0000313" key="4">
    <source>
        <dbReference type="Proteomes" id="UP001280121"/>
    </source>
</evidence>
<protein>
    <recommendedName>
        <fullName evidence="2">HMA domain-containing protein</fullName>
    </recommendedName>
</protein>
<organism evidence="3 4">
    <name type="scientific">Dipteronia dyeriana</name>
    <dbReference type="NCBI Taxonomy" id="168575"/>
    <lineage>
        <taxon>Eukaryota</taxon>
        <taxon>Viridiplantae</taxon>
        <taxon>Streptophyta</taxon>
        <taxon>Embryophyta</taxon>
        <taxon>Tracheophyta</taxon>
        <taxon>Spermatophyta</taxon>
        <taxon>Magnoliopsida</taxon>
        <taxon>eudicotyledons</taxon>
        <taxon>Gunneridae</taxon>
        <taxon>Pentapetalae</taxon>
        <taxon>rosids</taxon>
        <taxon>malvids</taxon>
        <taxon>Sapindales</taxon>
        <taxon>Sapindaceae</taxon>
        <taxon>Hippocastanoideae</taxon>
        <taxon>Acereae</taxon>
        <taxon>Dipteronia</taxon>
    </lineage>
</organism>
<evidence type="ECO:0000259" key="2">
    <source>
        <dbReference type="PROSITE" id="PS50846"/>
    </source>
</evidence>
<sequence length="174" mass="18777">MSCINQYHNIGIRAYELVPMADNKDWNPPSAEPSNFEDSAGEEESGSESTSNGAKQKVVIKVYMSCPKSRSRALKIAVAASGVESVALKGDDKNQIEITGDGIDASELTRRLRKKIGHAVLESVGAVAAAGGGGDKKKEEDKGKENEAKMQVVWPPYHASLPLYYHDSCGYSFI</sequence>
<reference evidence="3" key="1">
    <citation type="journal article" date="2023" name="Plant J.">
        <title>Genome sequences and population genomics provide insights into the demographic history, inbreeding, and mutation load of two 'living fossil' tree species of Dipteronia.</title>
        <authorList>
            <person name="Feng Y."/>
            <person name="Comes H.P."/>
            <person name="Chen J."/>
            <person name="Zhu S."/>
            <person name="Lu R."/>
            <person name="Zhang X."/>
            <person name="Li P."/>
            <person name="Qiu J."/>
            <person name="Olsen K.M."/>
            <person name="Qiu Y."/>
        </authorList>
    </citation>
    <scope>NUCLEOTIDE SEQUENCE</scope>
    <source>
        <strain evidence="3">KIB01</strain>
    </source>
</reference>
<dbReference type="Proteomes" id="UP001280121">
    <property type="component" value="Unassembled WGS sequence"/>
</dbReference>
<dbReference type="EMBL" id="JANJYI010000004">
    <property type="protein sequence ID" value="KAK2651807.1"/>
    <property type="molecule type" value="Genomic_DNA"/>
</dbReference>
<feature type="domain" description="HMA" evidence="2">
    <location>
        <begin position="55"/>
        <end position="124"/>
    </location>
</feature>
<dbReference type="PROSITE" id="PS50846">
    <property type="entry name" value="HMA_2"/>
    <property type="match status" value="1"/>
</dbReference>
<dbReference type="PANTHER" id="PTHR46932:SF12">
    <property type="entry name" value="HEAVY METAL-ASSOCIATED ISOPRENYLATED PLANT PROTEIN 47"/>
    <property type="match status" value="1"/>
</dbReference>
<proteinExistence type="predicted"/>
<comment type="caution">
    <text evidence="3">The sequence shown here is derived from an EMBL/GenBank/DDBJ whole genome shotgun (WGS) entry which is preliminary data.</text>
</comment>
<evidence type="ECO:0000313" key="3">
    <source>
        <dbReference type="EMBL" id="KAK2651807.1"/>
    </source>
</evidence>
<dbReference type="PANTHER" id="PTHR46932">
    <property type="entry name" value="HEAVY METAL-ASSOCIATED ISOPRENYLATED PLANT PROTEIN 47"/>
    <property type="match status" value="1"/>
</dbReference>
<evidence type="ECO:0000256" key="1">
    <source>
        <dbReference type="SAM" id="MobiDB-lite"/>
    </source>
</evidence>
<dbReference type="GO" id="GO:0046872">
    <property type="term" value="F:metal ion binding"/>
    <property type="evidence" value="ECO:0007669"/>
    <property type="project" value="InterPro"/>
</dbReference>